<keyword evidence="2" id="KW-1185">Reference proteome</keyword>
<evidence type="ECO:0000313" key="1">
    <source>
        <dbReference type="EMBL" id="BBD07292.1"/>
    </source>
</evidence>
<accession>A0A2Z6AVL9</accession>
<evidence type="ECO:0000313" key="2">
    <source>
        <dbReference type="Proteomes" id="UP000269883"/>
    </source>
</evidence>
<dbReference type="RefSeq" id="WP_126376426.1">
    <property type="nucleotide sequence ID" value="NZ_AP017378.1"/>
</dbReference>
<organism evidence="1 2">
    <name type="scientific">Desulfovibrio ferrophilus</name>
    <dbReference type="NCBI Taxonomy" id="241368"/>
    <lineage>
        <taxon>Bacteria</taxon>
        <taxon>Pseudomonadati</taxon>
        <taxon>Thermodesulfobacteriota</taxon>
        <taxon>Desulfovibrionia</taxon>
        <taxon>Desulfovibrionales</taxon>
        <taxon>Desulfovibrionaceae</taxon>
        <taxon>Desulfovibrio</taxon>
    </lineage>
</organism>
<dbReference type="AlphaFoldDB" id="A0A2Z6AVL9"/>
<dbReference type="KEGG" id="dfl:DFE_0566"/>
<evidence type="ECO:0008006" key="3">
    <source>
        <dbReference type="Google" id="ProtNLM"/>
    </source>
</evidence>
<gene>
    <name evidence="1" type="ORF">DFE_0566</name>
</gene>
<dbReference type="SUPFAM" id="SSF55961">
    <property type="entry name" value="Bet v1-like"/>
    <property type="match status" value="1"/>
</dbReference>
<reference evidence="1 2" key="1">
    <citation type="journal article" date="2018" name="Sci. Adv.">
        <title>Multi-heme cytochromes provide a pathway for survival in energy-limited environments.</title>
        <authorList>
            <person name="Deng X."/>
            <person name="Dohmae N."/>
            <person name="Nealson K.H."/>
            <person name="Hashimoto K."/>
            <person name="Okamoto A."/>
        </authorList>
    </citation>
    <scope>NUCLEOTIDE SEQUENCE [LARGE SCALE GENOMIC DNA]</scope>
    <source>
        <strain evidence="1 2">IS5</strain>
    </source>
</reference>
<proteinExistence type="predicted"/>
<dbReference type="OrthoDB" id="5458416at2"/>
<protein>
    <recommendedName>
        <fullName evidence="3">SRPBCC family protein</fullName>
    </recommendedName>
</protein>
<dbReference type="EMBL" id="AP017378">
    <property type="protein sequence ID" value="BBD07292.1"/>
    <property type="molecule type" value="Genomic_DNA"/>
</dbReference>
<dbReference type="InterPro" id="IPR023393">
    <property type="entry name" value="START-like_dom_sf"/>
</dbReference>
<sequence length="162" mass="18676">MNPIHAKRFAETKVMTLLAPPQKVFPLLCPVREYEWVPHWHCKLLHTESGLAHKDCAFTTNLLDLGHEVWTCTRYEPPRSIEYVRFAPLGMITRLTITLGATENGGTRLIWELVFTAISDKGEEALEHLRQGRYEQTMTIIEKALSHYLRTGEMLSQVDNAW</sequence>
<name>A0A2Z6AVL9_9BACT</name>
<dbReference type="Pfam" id="PF10604">
    <property type="entry name" value="Polyketide_cyc2"/>
    <property type="match status" value="1"/>
</dbReference>
<dbReference type="InterPro" id="IPR019587">
    <property type="entry name" value="Polyketide_cyclase/dehydratase"/>
</dbReference>
<dbReference type="Proteomes" id="UP000269883">
    <property type="component" value="Chromosome"/>
</dbReference>
<dbReference type="Gene3D" id="3.30.530.20">
    <property type="match status" value="1"/>
</dbReference>